<dbReference type="SUPFAM" id="SSF48371">
    <property type="entry name" value="ARM repeat"/>
    <property type="match status" value="1"/>
</dbReference>
<dbReference type="InterPro" id="IPR000157">
    <property type="entry name" value="TIR_dom"/>
</dbReference>
<dbReference type="InterPro" id="IPR011989">
    <property type="entry name" value="ARM-like"/>
</dbReference>
<dbReference type="Pfam" id="PF13676">
    <property type="entry name" value="TIR_2"/>
    <property type="match status" value="1"/>
</dbReference>
<name>A0AA89BTK4_PINIB</name>
<evidence type="ECO:0000313" key="4">
    <source>
        <dbReference type="Proteomes" id="UP001186944"/>
    </source>
</evidence>
<accession>A0AA89BTK4</accession>
<dbReference type="AlphaFoldDB" id="A0AA89BTK4"/>
<dbReference type="SUPFAM" id="SSF52200">
    <property type="entry name" value="Toll/Interleukin receptor TIR domain"/>
    <property type="match status" value="1"/>
</dbReference>
<dbReference type="PROSITE" id="PS50104">
    <property type="entry name" value="TIR"/>
    <property type="match status" value="1"/>
</dbReference>
<dbReference type="InterPro" id="IPR016024">
    <property type="entry name" value="ARM-type_fold"/>
</dbReference>
<reference evidence="3" key="1">
    <citation type="submission" date="2019-08" db="EMBL/GenBank/DDBJ databases">
        <title>The improved chromosome-level genome for the pearl oyster Pinctada fucata martensii using PacBio sequencing and Hi-C.</title>
        <authorList>
            <person name="Zheng Z."/>
        </authorList>
    </citation>
    <scope>NUCLEOTIDE SEQUENCE</scope>
    <source>
        <strain evidence="3">ZZ-2019</strain>
        <tissue evidence="3">Adductor muscle</tissue>
    </source>
</reference>
<dbReference type="InterPro" id="IPR035897">
    <property type="entry name" value="Toll_tir_struct_dom_sf"/>
</dbReference>
<dbReference type="PANTHER" id="PTHR46270">
    <property type="entry name" value="ARMADILLO-TYPE FOLD-RELATED"/>
    <property type="match status" value="1"/>
</dbReference>
<dbReference type="GO" id="GO:0007165">
    <property type="term" value="P:signal transduction"/>
    <property type="evidence" value="ECO:0007669"/>
    <property type="project" value="InterPro"/>
</dbReference>
<comment type="caution">
    <text evidence="3">The sequence shown here is derived from an EMBL/GenBank/DDBJ whole genome shotgun (WGS) entry which is preliminary data.</text>
</comment>
<feature type="region of interest" description="Disordered" evidence="1">
    <location>
        <begin position="1"/>
        <end position="64"/>
    </location>
</feature>
<dbReference type="Proteomes" id="UP001186944">
    <property type="component" value="Unassembled WGS sequence"/>
</dbReference>
<dbReference type="Gene3D" id="3.40.50.10140">
    <property type="entry name" value="Toll/interleukin-1 receptor homology (TIR) domain"/>
    <property type="match status" value="1"/>
</dbReference>
<sequence length="662" mass="74940">DGPLSLQDSYSGSTMDVNDTGQTTERSGQTTERSKTDSPMKESSESRRETLQSQNSQNSTSQMNGAIDFDELCSVKNLKEEELLPKVKEIVQALKGLEEYDRGETMKMLKSISDTYWSYKGHRHKIGDILSEEGFGEITMKILKTLNSKGIFKNDSIWFPVYYCFNVLWNYSDASLKVAKDLADNDGVRFFTVNCDHEPYLKNLHSKNVYYVVKASMSILQNIARNADVKKFFKECDTSKVMLKFAKSEIESQEMLRVLAMLTLAHTTEEEENEKIIDETGVIDAIVKYTGKAVKNPKRRHLGFTPHELIDGLSKLAVNDSNKKKIIDAESLPIFLDLLKGEFPEEQAIAAKALWNLSFDKDVATKIKEHPEMMESLEKLKSSYDKSVQRNVNGLLFVLKGENDVSKVRPKSGKRNKGHVFLSYSWNEKDIVMKLRERLKQAGYEVWIDVERMGGSTLSAMADAVENAAVVIICMSEKYKQSPNCRLEAEYTYQLRKDYIPLMLQRSYRPDGWLGMILGAKLYFDFSGKYPFEKPWNGLTKELKSHSSLHTSESSGKDGTDAPIVAIPAVPVGSTPGIQRSHSTSSNNSAVLRMTTDDVSNWLRSLKLDGCVPSFAQFDGRLLSQLRMMKSEAAEYYYHSLEKQLGMNLVEILTFTEGLEKL</sequence>
<dbReference type="EMBL" id="VSWD01000008">
    <property type="protein sequence ID" value="KAK3095310.1"/>
    <property type="molecule type" value="Genomic_DNA"/>
</dbReference>
<feature type="compositionally biased region" description="Polar residues" evidence="1">
    <location>
        <begin position="1"/>
        <end position="31"/>
    </location>
</feature>
<dbReference type="SMART" id="SM00185">
    <property type="entry name" value="ARM"/>
    <property type="match status" value="1"/>
</dbReference>
<keyword evidence="4" id="KW-1185">Reference proteome</keyword>
<proteinExistence type="predicted"/>
<feature type="compositionally biased region" description="Basic and acidic residues" evidence="1">
    <location>
        <begin position="32"/>
        <end position="50"/>
    </location>
</feature>
<feature type="non-terminal residue" evidence="3">
    <location>
        <position position="1"/>
    </location>
</feature>
<feature type="compositionally biased region" description="Low complexity" evidence="1">
    <location>
        <begin position="52"/>
        <end position="62"/>
    </location>
</feature>
<gene>
    <name evidence="3" type="ORF">FSP39_013076</name>
</gene>
<dbReference type="Gene3D" id="1.25.10.10">
    <property type="entry name" value="Leucine-rich Repeat Variant"/>
    <property type="match status" value="1"/>
</dbReference>
<protein>
    <recommendedName>
        <fullName evidence="2">TIR domain-containing protein</fullName>
    </recommendedName>
</protein>
<feature type="domain" description="TIR" evidence="2">
    <location>
        <begin position="416"/>
        <end position="543"/>
    </location>
</feature>
<dbReference type="PANTHER" id="PTHR46270:SF2">
    <property type="entry name" value="TIR DOMAIN-CONTAINING PROTEIN"/>
    <property type="match status" value="1"/>
</dbReference>
<evidence type="ECO:0000256" key="1">
    <source>
        <dbReference type="SAM" id="MobiDB-lite"/>
    </source>
</evidence>
<dbReference type="InterPro" id="IPR000225">
    <property type="entry name" value="Armadillo"/>
</dbReference>
<evidence type="ECO:0000313" key="3">
    <source>
        <dbReference type="EMBL" id="KAK3095310.1"/>
    </source>
</evidence>
<organism evidence="3 4">
    <name type="scientific">Pinctada imbricata</name>
    <name type="common">Atlantic pearl-oyster</name>
    <name type="synonym">Pinctada martensii</name>
    <dbReference type="NCBI Taxonomy" id="66713"/>
    <lineage>
        <taxon>Eukaryota</taxon>
        <taxon>Metazoa</taxon>
        <taxon>Spiralia</taxon>
        <taxon>Lophotrochozoa</taxon>
        <taxon>Mollusca</taxon>
        <taxon>Bivalvia</taxon>
        <taxon>Autobranchia</taxon>
        <taxon>Pteriomorphia</taxon>
        <taxon>Pterioida</taxon>
        <taxon>Pterioidea</taxon>
        <taxon>Pteriidae</taxon>
        <taxon>Pinctada</taxon>
    </lineage>
</organism>
<evidence type="ECO:0000259" key="2">
    <source>
        <dbReference type="PROSITE" id="PS50104"/>
    </source>
</evidence>